<dbReference type="InterPro" id="IPR002109">
    <property type="entry name" value="Glutaredoxin"/>
</dbReference>
<dbReference type="SUPFAM" id="SSF52833">
    <property type="entry name" value="Thioredoxin-like"/>
    <property type="match status" value="1"/>
</dbReference>
<reference evidence="3" key="2">
    <citation type="submission" date="2020-09" db="EMBL/GenBank/DDBJ databases">
        <authorList>
            <person name="Sun Q."/>
            <person name="Zhou Y."/>
        </authorList>
    </citation>
    <scope>NUCLEOTIDE SEQUENCE</scope>
    <source>
        <strain evidence="3">CGMCC 1.15425</strain>
    </source>
</reference>
<evidence type="ECO:0000313" key="4">
    <source>
        <dbReference type="Proteomes" id="UP000627715"/>
    </source>
</evidence>
<protein>
    <recommendedName>
        <fullName evidence="2">Glutaredoxin domain-containing protein</fullName>
    </recommendedName>
</protein>
<sequence>MNQDIHQPNQPPLSIAELLTSHEAPVTVFSLSWCSYCQAVKQLLQQIKVPFQEYELDRGEFAIEAEHRRLRQELQQLTGSRTLPQVFVARQSVGGYTETHAAIRSGQFSNWLGQSGA</sequence>
<evidence type="ECO:0000313" key="3">
    <source>
        <dbReference type="EMBL" id="GFZ78065.1"/>
    </source>
</evidence>
<dbReference type="InterPro" id="IPR036249">
    <property type="entry name" value="Thioredoxin-like_sf"/>
</dbReference>
<dbReference type="GO" id="GO:0015038">
    <property type="term" value="F:glutathione disulfide oxidoreductase activity"/>
    <property type="evidence" value="ECO:0007669"/>
    <property type="project" value="TreeGrafter"/>
</dbReference>
<dbReference type="PROSITE" id="PS51354">
    <property type="entry name" value="GLUTAREDOXIN_2"/>
    <property type="match status" value="1"/>
</dbReference>
<keyword evidence="4" id="KW-1185">Reference proteome</keyword>
<dbReference type="Gene3D" id="3.40.30.10">
    <property type="entry name" value="Glutaredoxin"/>
    <property type="match status" value="1"/>
</dbReference>
<dbReference type="EMBL" id="BMIY01000009">
    <property type="protein sequence ID" value="GFZ78065.1"/>
    <property type="molecule type" value="Genomic_DNA"/>
</dbReference>
<dbReference type="GO" id="GO:0034599">
    <property type="term" value="P:cellular response to oxidative stress"/>
    <property type="evidence" value="ECO:0007669"/>
    <property type="project" value="TreeGrafter"/>
</dbReference>
<evidence type="ECO:0000256" key="1">
    <source>
        <dbReference type="ARBA" id="ARBA00007787"/>
    </source>
</evidence>
<proteinExistence type="inferred from homology"/>
<dbReference type="InterPro" id="IPR014025">
    <property type="entry name" value="Glutaredoxin_subgr"/>
</dbReference>
<dbReference type="GO" id="GO:0005737">
    <property type="term" value="C:cytoplasm"/>
    <property type="evidence" value="ECO:0007669"/>
    <property type="project" value="TreeGrafter"/>
</dbReference>
<dbReference type="PANTHER" id="PTHR45694:SF18">
    <property type="entry name" value="GLUTAREDOXIN-1-RELATED"/>
    <property type="match status" value="1"/>
</dbReference>
<evidence type="ECO:0000259" key="2">
    <source>
        <dbReference type="Pfam" id="PF00462"/>
    </source>
</evidence>
<dbReference type="Pfam" id="PF00462">
    <property type="entry name" value="Glutaredoxin"/>
    <property type="match status" value="1"/>
</dbReference>
<gene>
    <name evidence="3" type="ORF">GCM10011403_21400</name>
</gene>
<organism evidence="3 4">
    <name type="scientific">Pseudohongiella nitratireducens</name>
    <dbReference type="NCBI Taxonomy" id="1768907"/>
    <lineage>
        <taxon>Bacteria</taxon>
        <taxon>Pseudomonadati</taxon>
        <taxon>Pseudomonadota</taxon>
        <taxon>Gammaproteobacteria</taxon>
        <taxon>Pseudomonadales</taxon>
        <taxon>Pseudohongiellaceae</taxon>
        <taxon>Pseudohongiella</taxon>
    </lineage>
</organism>
<accession>A0A916QJW5</accession>
<dbReference type="PRINTS" id="PR00160">
    <property type="entry name" value="GLUTAREDOXIN"/>
</dbReference>
<comment type="similarity">
    <text evidence="1">Belongs to the glutaredoxin family.</text>
</comment>
<dbReference type="AlphaFoldDB" id="A0A916QJW5"/>
<feature type="domain" description="Glutaredoxin" evidence="2">
    <location>
        <begin position="26"/>
        <end position="91"/>
    </location>
</feature>
<reference evidence="3" key="1">
    <citation type="journal article" date="2014" name="Int. J. Syst. Evol. Microbiol.">
        <title>Complete genome sequence of Corynebacterium casei LMG S-19264T (=DSM 44701T), isolated from a smear-ripened cheese.</title>
        <authorList>
            <consortium name="US DOE Joint Genome Institute (JGI-PGF)"/>
            <person name="Walter F."/>
            <person name="Albersmeier A."/>
            <person name="Kalinowski J."/>
            <person name="Ruckert C."/>
        </authorList>
    </citation>
    <scope>NUCLEOTIDE SEQUENCE</scope>
    <source>
        <strain evidence="3">CGMCC 1.15425</strain>
    </source>
</reference>
<dbReference type="OrthoDB" id="9814618at2"/>
<dbReference type="PANTHER" id="PTHR45694">
    <property type="entry name" value="GLUTAREDOXIN 2"/>
    <property type="match status" value="1"/>
</dbReference>
<comment type="caution">
    <text evidence="3">The sequence shown here is derived from an EMBL/GenBank/DDBJ whole genome shotgun (WGS) entry which is preliminary data.</text>
</comment>
<dbReference type="Proteomes" id="UP000627715">
    <property type="component" value="Unassembled WGS sequence"/>
</dbReference>
<dbReference type="RefSeq" id="WP_068810460.1">
    <property type="nucleotide sequence ID" value="NZ_BMIY01000009.1"/>
</dbReference>
<name>A0A916QJW5_9GAMM</name>